<dbReference type="AlphaFoldDB" id="A0A4Z2GMW0"/>
<reference evidence="1 2" key="1">
    <citation type="submission" date="2019-03" db="EMBL/GenBank/DDBJ databases">
        <title>First draft genome of Liparis tanakae, snailfish: a comprehensive survey of snailfish specific genes.</title>
        <authorList>
            <person name="Kim W."/>
            <person name="Song I."/>
            <person name="Jeong J.-H."/>
            <person name="Kim D."/>
            <person name="Kim S."/>
            <person name="Ryu S."/>
            <person name="Song J.Y."/>
            <person name="Lee S.K."/>
        </authorList>
    </citation>
    <scope>NUCLEOTIDE SEQUENCE [LARGE SCALE GENOMIC DNA]</scope>
    <source>
        <tissue evidence="1">Muscle</tissue>
    </source>
</reference>
<dbReference type="EMBL" id="SRLO01000480">
    <property type="protein sequence ID" value="TNN54571.1"/>
    <property type="molecule type" value="Genomic_DNA"/>
</dbReference>
<dbReference type="Proteomes" id="UP000314294">
    <property type="component" value="Unassembled WGS sequence"/>
</dbReference>
<accession>A0A4Z2GMW0</accession>
<protein>
    <submittedName>
        <fullName evidence="1">Arginine/serine-rich coiled-coil protein 2</fullName>
    </submittedName>
</protein>
<sequence length="132" mass="14920">MAAQMAALQARTLAETGIAVPSYYNPSAVNPMKFAEQEKKRKMLWQGKKEGDKSQTAELWEKLNFGNKNQNGEDEAEVAKPLNDEGLRTLQKQEEMFRNLDVQYELARSQTHTQRGMGLGFTTSFSRGMDSI</sequence>
<proteinExistence type="predicted"/>
<keyword evidence="2" id="KW-1185">Reference proteome</keyword>
<dbReference type="OrthoDB" id="1928974at2759"/>
<comment type="caution">
    <text evidence="1">The sequence shown here is derived from an EMBL/GenBank/DDBJ whole genome shotgun (WGS) entry which is preliminary data.</text>
</comment>
<dbReference type="PANTHER" id="PTHR22426">
    <property type="entry name" value="ARGININE_SERINE-RICH COILED-COIL PROTEIN 2"/>
    <property type="match status" value="1"/>
</dbReference>
<name>A0A4Z2GMW0_9TELE</name>
<evidence type="ECO:0000313" key="2">
    <source>
        <dbReference type="Proteomes" id="UP000314294"/>
    </source>
</evidence>
<dbReference type="PANTHER" id="PTHR22426:SF2">
    <property type="entry name" value="ARGININE_SERINE-RICH COILED-COIL PROTEIN 2"/>
    <property type="match status" value="1"/>
</dbReference>
<organism evidence="1 2">
    <name type="scientific">Liparis tanakae</name>
    <name type="common">Tanaka's snailfish</name>
    <dbReference type="NCBI Taxonomy" id="230148"/>
    <lineage>
        <taxon>Eukaryota</taxon>
        <taxon>Metazoa</taxon>
        <taxon>Chordata</taxon>
        <taxon>Craniata</taxon>
        <taxon>Vertebrata</taxon>
        <taxon>Euteleostomi</taxon>
        <taxon>Actinopterygii</taxon>
        <taxon>Neopterygii</taxon>
        <taxon>Teleostei</taxon>
        <taxon>Neoteleostei</taxon>
        <taxon>Acanthomorphata</taxon>
        <taxon>Eupercaria</taxon>
        <taxon>Perciformes</taxon>
        <taxon>Cottioidei</taxon>
        <taxon>Cottales</taxon>
        <taxon>Liparidae</taxon>
        <taxon>Liparis</taxon>
    </lineage>
</organism>
<gene>
    <name evidence="1" type="primary">rsrc2</name>
    <name evidence="1" type="ORF">EYF80_035201</name>
</gene>
<evidence type="ECO:0000313" key="1">
    <source>
        <dbReference type="EMBL" id="TNN54571.1"/>
    </source>
</evidence>